<evidence type="ECO:0000259" key="1">
    <source>
        <dbReference type="PROSITE" id="PS50943"/>
    </source>
</evidence>
<accession>A0ABV2Z7U4</accession>
<keyword evidence="3" id="KW-1185">Reference proteome</keyword>
<gene>
    <name evidence="2" type="ORF">AB0E61_28700</name>
</gene>
<feature type="domain" description="HTH cro/C1-type" evidence="1">
    <location>
        <begin position="42"/>
        <end position="96"/>
    </location>
</feature>
<evidence type="ECO:0000313" key="2">
    <source>
        <dbReference type="EMBL" id="MEU3714067.1"/>
    </source>
</evidence>
<dbReference type="Gene3D" id="1.10.260.40">
    <property type="entry name" value="lambda repressor-like DNA-binding domains"/>
    <property type="match status" value="1"/>
</dbReference>
<dbReference type="SMART" id="SM00530">
    <property type="entry name" value="HTH_XRE"/>
    <property type="match status" value="1"/>
</dbReference>
<evidence type="ECO:0000313" key="3">
    <source>
        <dbReference type="Proteomes" id="UP001550853"/>
    </source>
</evidence>
<dbReference type="Pfam" id="PF13560">
    <property type="entry name" value="HTH_31"/>
    <property type="match status" value="1"/>
</dbReference>
<dbReference type="RefSeq" id="WP_342667942.1">
    <property type="nucleotide sequence ID" value="NZ_JBEZVI010000034.1"/>
</dbReference>
<dbReference type="PROSITE" id="PS50943">
    <property type="entry name" value="HTH_CROC1"/>
    <property type="match status" value="1"/>
</dbReference>
<dbReference type="InterPro" id="IPR010982">
    <property type="entry name" value="Lambda_DNA-bd_dom_sf"/>
</dbReference>
<name>A0ABV2Z7U4_9ACTN</name>
<dbReference type="InterPro" id="IPR001387">
    <property type="entry name" value="Cro/C1-type_HTH"/>
</dbReference>
<organism evidence="2 3">
    <name type="scientific">Streptomyces catenulae</name>
    <dbReference type="NCBI Taxonomy" id="66875"/>
    <lineage>
        <taxon>Bacteria</taxon>
        <taxon>Bacillati</taxon>
        <taxon>Actinomycetota</taxon>
        <taxon>Actinomycetes</taxon>
        <taxon>Kitasatosporales</taxon>
        <taxon>Streptomycetaceae</taxon>
        <taxon>Streptomyces</taxon>
    </lineage>
</organism>
<dbReference type="SUPFAM" id="SSF47413">
    <property type="entry name" value="lambda repressor-like DNA-binding domains"/>
    <property type="match status" value="1"/>
</dbReference>
<dbReference type="InterPro" id="IPR043917">
    <property type="entry name" value="DUF5753"/>
</dbReference>
<protein>
    <submittedName>
        <fullName evidence="2">Helix-turn-helix transcriptional regulator</fullName>
    </submittedName>
</protein>
<sequence>MSESLRLLQNVSPDLLGEVVMPPRRAVTGRSQEPRQRFAEELRLLRAKKGVSFREMGDALGWDASLFGKMEGGQTIGSPEVVEALEVYYETPPGLLIAMWEMALGSSQQFREQYRRYMTLEAEAAGIQQYSPSVIPGLLQTRAYARRLLMLGSLAQGDQVEQQADARATRSELLSGDLAPHFRAVIDEAALRRRLLNDEEWCEQLTHLLAMAEQDNIAIQVLPLAAGPCELINTDTALLRLPEGRTVAWVETGFDGQLVTDNAGVERLQFSYDRLRDHALSPRESVEFIQRLLEEIPCPSAESN</sequence>
<dbReference type="Proteomes" id="UP001550853">
    <property type="component" value="Unassembled WGS sequence"/>
</dbReference>
<proteinExistence type="predicted"/>
<dbReference type="Pfam" id="PF19054">
    <property type="entry name" value="DUF5753"/>
    <property type="match status" value="1"/>
</dbReference>
<reference evidence="2 3" key="1">
    <citation type="submission" date="2024-06" db="EMBL/GenBank/DDBJ databases">
        <title>The Natural Products Discovery Center: Release of the First 8490 Sequenced Strains for Exploring Actinobacteria Biosynthetic Diversity.</title>
        <authorList>
            <person name="Kalkreuter E."/>
            <person name="Kautsar S.A."/>
            <person name="Yang D."/>
            <person name="Bader C.D."/>
            <person name="Teijaro C.N."/>
            <person name="Fluegel L."/>
            <person name="Davis C.M."/>
            <person name="Simpson J.R."/>
            <person name="Lauterbach L."/>
            <person name="Steele A.D."/>
            <person name="Gui C."/>
            <person name="Meng S."/>
            <person name="Li G."/>
            <person name="Viehrig K."/>
            <person name="Ye F."/>
            <person name="Su P."/>
            <person name="Kiefer A.F."/>
            <person name="Nichols A."/>
            <person name="Cepeda A.J."/>
            <person name="Yan W."/>
            <person name="Fan B."/>
            <person name="Jiang Y."/>
            <person name="Adhikari A."/>
            <person name="Zheng C.-J."/>
            <person name="Schuster L."/>
            <person name="Cowan T.M."/>
            <person name="Smanski M.J."/>
            <person name="Chevrette M.G."/>
            <person name="De Carvalho L.P.S."/>
            <person name="Shen B."/>
        </authorList>
    </citation>
    <scope>NUCLEOTIDE SEQUENCE [LARGE SCALE GENOMIC DNA]</scope>
    <source>
        <strain evidence="2 3">NPDC033039</strain>
    </source>
</reference>
<comment type="caution">
    <text evidence="2">The sequence shown here is derived from an EMBL/GenBank/DDBJ whole genome shotgun (WGS) entry which is preliminary data.</text>
</comment>
<dbReference type="EMBL" id="JBEZVI010000034">
    <property type="protein sequence ID" value="MEU3714067.1"/>
    <property type="molecule type" value="Genomic_DNA"/>
</dbReference>